<proteinExistence type="inferred from homology"/>
<comment type="similarity">
    <text evidence="1">Belongs to the universal stress protein A family.</text>
</comment>
<dbReference type="InterPro" id="IPR006015">
    <property type="entry name" value="Universal_stress_UspA"/>
</dbReference>
<dbReference type="InterPro" id="IPR014729">
    <property type="entry name" value="Rossmann-like_a/b/a_fold"/>
</dbReference>
<dbReference type="PANTHER" id="PTHR46268:SF6">
    <property type="entry name" value="UNIVERSAL STRESS PROTEIN UP12"/>
    <property type="match status" value="1"/>
</dbReference>
<feature type="domain" description="UspA" evidence="2">
    <location>
        <begin position="152"/>
        <end position="288"/>
    </location>
</feature>
<dbReference type="SUPFAM" id="SSF52402">
    <property type="entry name" value="Adenine nucleotide alpha hydrolases-like"/>
    <property type="match status" value="2"/>
</dbReference>
<evidence type="ECO:0000313" key="3">
    <source>
        <dbReference type="EMBL" id="EMA41340.1"/>
    </source>
</evidence>
<dbReference type="AlphaFoldDB" id="M0MAB3"/>
<protein>
    <submittedName>
        <fullName evidence="3">Universal stress protein UspA-like protein</fullName>
    </submittedName>
</protein>
<feature type="domain" description="UspA" evidence="2">
    <location>
        <begin position="1"/>
        <end position="141"/>
    </location>
</feature>
<reference evidence="3 4" key="1">
    <citation type="journal article" date="2014" name="PLoS Genet.">
        <title>Phylogenetically driven sequencing of extremely halophilic archaea reveals strategies for static and dynamic osmo-response.</title>
        <authorList>
            <person name="Becker E.A."/>
            <person name="Seitzer P.M."/>
            <person name="Tritt A."/>
            <person name="Larsen D."/>
            <person name="Krusor M."/>
            <person name="Yao A.I."/>
            <person name="Wu D."/>
            <person name="Madern D."/>
            <person name="Eisen J.A."/>
            <person name="Darling A.E."/>
            <person name="Facciotti M.T."/>
        </authorList>
    </citation>
    <scope>NUCLEOTIDE SEQUENCE [LARGE SCALE GENOMIC DNA]</scope>
    <source>
        <strain evidence="3 4">DSM 1307</strain>
    </source>
</reference>
<evidence type="ECO:0000256" key="1">
    <source>
        <dbReference type="ARBA" id="ARBA00008791"/>
    </source>
</evidence>
<evidence type="ECO:0000259" key="2">
    <source>
        <dbReference type="Pfam" id="PF00582"/>
    </source>
</evidence>
<dbReference type="InterPro" id="IPR006016">
    <property type="entry name" value="UspA"/>
</dbReference>
<sequence>MYDTILVPTDGSEGAEAAARHALALANAFDSDLRFLSIVDDRSSSSGFAGLDSLADEQRDALDEGAAENLRSLEDLATDAAIPFESTVEHGIPHRTILDHADKHDADLVAMGTHGRTGLQRVFVGSVTERVVRTGDVPVFTTRAAPDEDAGYGDVLIPTDGSDAASAAVEHGLAVADRYDGTVHALSVVDLSSITGSYDTGSIVKAWKSDCEQAVAEIADAAEDRGIDVVTEVGQSTPYRAIERYVNDQGIDLVTMGTHGRTGLERYLVGSVTARTVRTSDVPVLTTR</sequence>
<dbReference type="CDD" id="cd00293">
    <property type="entry name" value="USP-like"/>
    <property type="match status" value="2"/>
</dbReference>
<dbReference type="eggNOG" id="arCOG00449">
    <property type="taxonomic scope" value="Archaea"/>
</dbReference>
<dbReference type="OrthoDB" id="105697at2157"/>
<dbReference type="EMBL" id="AOMC01000142">
    <property type="protein sequence ID" value="EMA41340.1"/>
    <property type="molecule type" value="Genomic_DNA"/>
</dbReference>
<dbReference type="PANTHER" id="PTHR46268">
    <property type="entry name" value="STRESS RESPONSE PROTEIN NHAX"/>
    <property type="match status" value="1"/>
</dbReference>
<name>M0MAB3_HALMO</name>
<dbReference type="PRINTS" id="PR01438">
    <property type="entry name" value="UNVRSLSTRESS"/>
</dbReference>
<dbReference type="PATRIC" id="fig|931277.6.peg.2396"/>
<evidence type="ECO:0000313" key="4">
    <source>
        <dbReference type="Proteomes" id="UP000011568"/>
    </source>
</evidence>
<dbReference type="Proteomes" id="UP000011568">
    <property type="component" value="Unassembled WGS sequence"/>
</dbReference>
<dbReference type="STRING" id="931277.C448_12251"/>
<dbReference type="Gene3D" id="3.40.50.620">
    <property type="entry name" value="HUPs"/>
    <property type="match status" value="2"/>
</dbReference>
<accession>M0MAB3</accession>
<organism evidence="3 4">
    <name type="scientific">Halococcus morrhuae DSM 1307</name>
    <dbReference type="NCBI Taxonomy" id="931277"/>
    <lineage>
        <taxon>Archaea</taxon>
        <taxon>Methanobacteriati</taxon>
        <taxon>Methanobacteriota</taxon>
        <taxon>Stenosarchaea group</taxon>
        <taxon>Halobacteria</taxon>
        <taxon>Halobacteriales</taxon>
        <taxon>Halococcaceae</taxon>
        <taxon>Halococcus</taxon>
    </lineage>
</organism>
<dbReference type="Pfam" id="PF00582">
    <property type="entry name" value="Usp"/>
    <property type="match status" value="2"/>
</dbReference>
<gene>
    <name evidence="3" type="ORF">C448_12251</name>
</gene>
<dbReference type="RefSeq" id="WP_004055106.1">
    <property type="nucleotide sequence ID" value="NZ_AOMC01000142.1"/>
</dbReference>
<keyword evidence="4" id="KW-1185">Reference proteome</keyword>
<comment type="caution">
    <text evidence="3">The sequence shown here is derived from an EMBL/GenBank/DDBJ whole genome shotgun (WGS) entry which is preliminary data.</text>
</comment>